<dbReference type="OrthoDB" id="5582218at2759"/>
<dbReference type="PANTHER" id="PTHR22775">
    <property type="entry name" value="SORTING NEXIN"/>
    <property type="match status" value="1"/>
</dbReference>
<dbReference type="AlphaFoldDB" id="A0A0C3P4S1"/>
<evidence type="ECO:0000256" key="2">
    <source>
        <dbReference type="SAM" id="Phobius"/>
    </source>
</evidence>
<evidence type="ECO:0000256" key="1">
    <source>
        <dbReference type="SAM" id="MobiDB-lite"/>
    </source>
</evidence>
<dbReference type="Pfam" id="PF02194">
    <property type="entry name" value="PXA"/>
    <property type="match status" value="1"/>
</dbReference>
<reference evidence="4 5" key="1">
    <citation type="submission" date="2014-04" db="EMBL/GenBank/DDBJ databases">
        <authorList>
            <consortium name="DOE Joint Genome Institute"/>
            <person name="Kuo A."/>
            <person name="Kohler A."/>
            <person name="Costa M.D."/>
            <person name="Nagy L.G."/>
            <person name="Floudas D."/>
            <person name="Copeland A."/>
            <person name="Barry K.W."/>
            <person name="Cichocki N."/>
            <person name="Veneault-Fourrey C."/>
            <person name="LaButti K."/>
            <person name="Lindquist E.A."/>
            <person name="Lipzen A."/>
            <person name="Lundell T."/>
            <person name="Morin E."/>
            <person name="Murat C."/>
            <person name="Sun H."/>
            <person name="Tunlid A."/>
            <person name="Henrissat B."/>
            <person name="Grigoriev I.V."/>
            <person name="Hibbett D.S."/>
            <person name="Martin F."/>
            <person name="Nordberg H.P."/>
            <person name="Cantor M.N."/>
            <person name="Hua S.X."/>
        </authorList>
    </citation>
    <scope>NUCLEOTIDE SEQUENCE [LARGE SCALE GENOMIC DNA]</scope>
    <source>
        <strain evidence="4 5">Marx 270</strain>
    </source>
</reference>
<protein>
    <recommendedName>
        <fullName evidence="3">PXA domain-containing protein</fullName>
    </recommendedName>
</protein>
<dbReference type="InterPro" id="IPR003114">
    <property type="entry name" value="Phox_assoc"/>
</dbReference>
<dbReference type="HOGENOM" id="CLU_032678_0_0_1"/>
<feature type="transmembrane region" description="Helical" evidence="2">
    <location>
        <begin position="220"/>
        <end position="242"/>
    </location>
</feature>
<evidence type="ECO:0000313" key="4">
    <source>
        <dbReference type="EMBL" id="KIO02446.1"/>
    </source>
</evidence>
<keyword evidence="2" id="KW-1133">Transmembrane helix</keyword>
<feature type="compositionally biased region" description="Low complexity" evidence="1">
    <location>
        <begin position="286"/>
        <end position="302"/>
    </location>
</feature>
<feature type="region of interest" description="Disordered" evidence="1">
    <location>
        <begin position="192"/>
        <end position="211"/>
    </location>
</feature>
<dbReference type="PANTHER" id="PTHR22775:SF3">
    <property type="entry name" value="SORTING NEXIN-13"/>
    <property type="match status" value="1"/>
</dbReference>
<keyword evidence="2" id="KW-0472">Membrane</keyword>
<sequence length="461" mass="51230">ASLASTNARQQQQAGLAKRLLFPNTPPGSDLPPLFLSPTCPPELHAEVYDFIALSLRAYVNTWWTKITRYDKEFLPQLTNVLVHVIRVLEQRILSADLSTLVFCDVPALVTEHFIDYRHAASKVSTSYATGGAHTIPQLFHLFQPHLAISPEGNIDEEYFRHALDLLIVRDIIPRVTQPWFIQQTVLDLLGPPPEKDVPSQPPHASSSSSHGHFSQLSNLIVLLLSTIQSLSGACLALIHVYKQAISTIKLVNESTATKHPRAANATSNASRPEVPPSKGQKCTIPMSRTSSSSSVPSTNTPERLPEAPHDFIRGPLVMFCEIFRMHWRFSSAVAFNFLFMLCTCFRTFINSFLSYMLYSQVLSFSSMLSLVRLSKRTLFPNGYPGPPPVDPTPEEQAMIRRLLIRRVSEMLPVPVSTILLGSSPVASLEAVIDPLSDNTCNIHLVVFLFDAVLLTVFPEL</sequence>
<feature type="non-terminal residue" evidence="4">
    <location>
        <position position="461"/>
    </location>
</feature>
<evidence type="ECO:0000259" key="3">
    <source>
        <dbReference type="Pfam" id="PF02194"/>
    </source>
</evidence>
<feature type="transmembrane region" description="Helical" evidence="2">
    <location>
        <begin position="330"/>
        <end position="350"/>
    </location>
</feature>
<dbReference type="EMBL" id="KN831982">
    <property type="protein sequence ID" value="KIO02446.1"/>
    <property type="molecule type" value="Genomic_DNA"/>
</dbReference>
<proteinExistence type="predicted"/>
<gene>
    <name evidence="4" type="ORF">M404DRAFT_59647</name>
</gene>
<feature type="non-terminal residue" evidence="4">
    <location>
        <position position="1"/>
    </location>
</feature>
<reference evidence="5" key="2">
    <citation type="submission" date="2015-01" db="EMBL/GenBank/DDBJ databases">
        <title>Evolutionary Origins and Diversification of the Mycorrhizal Mutualists.</title>
        <authorList>
            <consortium name="DOE Joint Genome Institute"/>
            <consortium name="Mycorrhizal Genomics Consortium"/>
            <person name="Kohler A."/>
            <person name="Kuo A."/>
            <person name="Nagy L.G."/>
            <person name="Floudas D."/>
            <person name="Copeland A."/>
            <person name="Barry K.W."/>
            <person name="Cichocki N."/>
            <person name="Veneault-Fourrey C."/>
            <person name="LaButti K."/>
            <person name="Lindquist E.A."/>
            <person name="Lipzen A."/>
            <person name="Lundell T."/>
            <person name="Morin E."/>
            <person name="Murat C."/>
            <person name="Riley R."/>
            <person name="Ohm R."/>
            <person name="Sun H."/>
            <person name="Tunlid A."/>
            <person name="Henrissat B."/>
            <person name="Grigoriev I.V."/>
            <person name="Hibbett D.S."/>
            <person name="Martin F."/>
        </authorList>
    </citation>
    <scope>NUCLEOTIDE SEQUENCE [LARGE SCALE GENOMIC DNA]</scope>
    <source>
        <strain evidence="5">Marx 270</strain>
    </source>
</reference>
<feature type="domain" description="PXA" evidence="3">
    <location>
        <begin position="42"/>
        <end position="167"/>
    </location>
</feature>
<dbReference type="GO" id="GO:0035091">
    <property type="term" value="F:phosphatidylinositol binding"/>
    <property type="evidence" value="ECO:0007669"/>
    <property type="project" value="TreeGrafter"/>
</dbReference>
<organism evidence="4 5">
    <name type="scientific">Pisolithus tinctorius Marx 270</name>
    <dbReference type="NCBI Taxonomy" id="870435"/>
    <lineage>
        <taxon>Eukaryota</taxon>
        <taxon>Fungi</taxon>
        <taxon>Dikarya</taxon>
        <taxon>Basidiomycota</taxon>
        <taxon>Agaricomycotina</taxon>
        <taxon>Agaricomycetes</taxon>
        <taxon>Agaricomycetidae</taxon>
        <taxon>Boletales</taxon>
        <taxon>Sclerodermatineae</taxon>
        <taxon>Pisolithaceae</taxon>
        <taxon>Pisolithus</taxon>
    </lineage>
</organism>
<keyword evidence="5" id="KW-1185">Reference proteome</keyword>
<feature type="region of interest" description="Disordered" evidence="1">
    <location>
        <begin position="258"/>
        <end position="307"/>
    </location>
</feature>
<dbReference type="STRING" id="870435.A0A0C3P4S1"/>
<accession>A0A0C3P4S1</accession>
<name>A0A0C3P4S1_PISTI</name>
<keyword evidence="2" id="KW-0812">Transmembrane</keyword>
<dbReference type="Proteomes" id="UP000054217">
    <property type="component" value="Unassembled WGS sequence"/>
</dbReference>
<evidence type="ECO:0000313" key="5">
    <source>
        <dbReference type="Proteomes" id="UP000054217"/>
    </source>
</evidence>
<dbReference type="InParanoid" id="A0A0C3P4S1"/>